<accession>A0A0K2TQM9</accession>
<dbReference type="AlphaFoldDB" id="A0A0K2TQM9"/>
<feature type="non-terminal residue" evidence="1">
    <location>
        <position position="1"/>
    </location>
</feature>
<organism evidence="1">
    <name type="scientific">Lepeophtheirus salmonis</name>
    <name type="common">Salmon louse</name>
    <name type="synonym">Caligus salmonis</name>
    <dbReference type="NCBI Taxonomy" id="72036"/>
    <lineage>
        <taxon>Eukaryota</taxon>
        <taxon>Metazoa</taxon>
        <taxon>Ecdysozoa</taxon>
        <taxon>Arthropoda</taxon>
        <taxon>Crustacea</taxon>
        <taxon>Multicrustacea</taxon>
        <taxon>Hexanauplia</taxon>
        <taxon>Copepoda</taxon>
        <taxon>Siphonostomatoida</taxon>
        <taxon>Caligidae</taxon>
        <taxon>Lepeophtheirus</taxon>
    </lineage>
</organism>
<proteinExistence type="predicted"/>
<evidence type="ECO:0000313" key="1">
    <source>
        <dbReference type="EMBL" id="CDW27987.1"/>
    </source>
</evidence>
<sequence>KPVCESLDLGSLFILGFSPKFEGHFSLYPLSLIFHLGSLTENNGVTKTLY</sequence>
<name>A0A0K2TQM9_LEPSM</name>
<reference evidence="1" key="1">
    <citation type="submission" date="2014-05" db="EMBL/GenBank/DDBJ databases">
        <authorList>
            <person name="Chronopoulou M."/>
        </authorList>
    </citation>
    <scope>NUCLEOTIDE SEQUENCE</scope>
    <source>
        <tissue evidence="1">Whole organism</tissue>
    </source>
</reference>
<dbReference type="EMBL" id="HACA01010626">
    <property type="protein sequence ID" value="CDW27987.1"/>
    <property type="molecule type" value="Transcribed_RNA"/>
</dbReference>
<protein>
    <submittedName>
        <fullName evidence="1">Uncharacterized protein</fullName>
    </submittedName>
</protein>